<sequence>MFNNQRPGNTTPPQDYYSELGWMRKQLSYLPVGTILNHGNSSGTDGGAGQSGISGSAIWLTSENDRNAAFAYSQRTYLLQYEVISKLTLAVFDELSNQVFPDELALWDRARREYNLDGVLTYYEMSQEICLFDRSKIRIKNQVRF</sequence>
<dbReference type="RefSeq" id="WP_189760683.1">
    <property type="nucleotide sequence ID" value="NZ_CAWPOC010000253.1"/>
</dbReference>
<keyword evidence="2" id="KW-1185">Reference proteome</keyword>
<name>A0ABY9XF10_9GAMM</name>
<protein>
    <submittedName>
        <fullName evidence="1">Uncharacterized protein</fullName>
    </submittedName>
</protein>
<evidence type="ECO:0000313" key="2">
    <source>
        <dbReference type="Proteomes" id="UP001300348"/>
    </source>
</evidence>
<evidence type="ECO:0000313" key="1">
    <source>
        <dbReference type="EMBL" id="WNH01182.1"/>
    </source>
</evidence>
<dbReference type="GeneID" id="88856951"/>
<gene>
    <name evidence="1" type="ORF">QL112_015300</name>
</gene>
<dbReference type="EMBL" id="CP133647">
    <property type="protein sequence ID" value="WNH01182.1"/>
    <property type="molecule type" value="Genomic_DNA"/>
</dbReference>
<organism evidence="1 2">
    <name type="scientific">Xenorhabdus griffiniae</name>
    <dbReference type="NCBI Taxonomy" id="351672"/>
    <lineage>
        <taxon>Bacteria</taxon>
        <taxon>Pseudomonadati</taxon>
        <taxon>Pseudomonadota</taxon>
        <taxon>Gammaproteobacteria</taxon>
        <taxon>Enterobacterales</taxon>
        <taxon>Morganellaceae</taxon>
        <taxon>Xenorhabdus</taxon>
    </lineage>
</organism>
<reference evidence="1 2" key="1">
    <citation type="journal article" date="2023" name="Access Microbiol">
        <title>The genome of a steinernematid-associated Pseudomonas piscis bacterium encodes the biosynthesis of insect toxins.</title>
        <authorList>
            <person name="Awori R.M."/>
            <person name="Hendre P."/>
            <person name="Amugune N.O."/>
        </authorList>
    </citation>
    <scope>NUCLEOTIDE SEQUENCE [LARGE SCALE GENOMIC DNA]</scope>
    <source>
        <strain evidence="1 2">97</strain>
    </source>
</reference>
<dbReference type="Proteomes" id="UP001300348">
    <property type="component" value="Chromosome"/>
</dbReference>
<accession>A0ABY9XF10</accession>
<proteinExistence type="predicted"/>